<dbReference type="GeneID" id="66860334"/>
<dbReference type="RefSeq" id="WP_003980016.1">
    <property type="nucleotide sequence ID" value="NZ_CP043497.1"/>
</dbReference>
<evidence type="ECO:0000313" key="3">
    <source>
        <dbReference type="EMBL" id="UNZ00589.1"/>
    </source>
</evidence>
<organism evidence="3 4">
    <name type="scientific">Streptomyces rimosus subsp. rimosus</name>
    <dbReference type="NCBI Taxonomy" id="132474"/>
    <lineage>
        <taxon>Bacteria</taxon>
        <taxon>Bacillati</taxon>
        <taxon>Actinomycetota</taxon>
        <taxon>Actinomycetes</taxon>
        <taxon>Kitasatosporales</taxon>
        <taxon>Streptomycetaceae</taxon>
        <taxon>Streptomyces</taxon>
    </lineage>
</organism>
<reference evidence="3 4" key="1">
    <citation type="submission" date="2022-03" db="EMBL/GenBank/DDBJ databases">
        <title>Complete genome of Streptomyces rimosus ssp. rimosus R7 (=ATCC 10970).</title>
        <authorList>
            <person name="Beganovic S."/>
            <person name="Ruckert C."/>
            <person name="Busche T."/>
            <person name="Kalinowski J."/>
            <person name="Wittmann C."/>
        </authorList>
    </citation>
    <scope>NUCLEOTIDE SEQUENCE [LARGE SCALE GENOMIC DNA]</scope>
    <source>
        <strain evidence="3 4">R7</strain>
    </source>
</reference>
<dbReference type="Proteomes" id="UP000829494">
    <property type="component" value="Chromosome"/>
</dbReference>
<feature type="signal peptide" evidence="1">
    <location>
        <begin position="1"/>
        <end position="25"/>
    </location>
</feature>
<evidence type="ECO:0000313" key="4">
    <source>
        <dbReference type="Proteomes" id="UP000829494"/>
    </source>
</evidence>
<evidence type="ECO:0000256" key="1">
    <source>
        <dbReference type="SAM" id="SignalP"/>
    </source>
</evidence>
<keyword evidence="1" id="KW-0732">Signal</keyword>
<dbReference type="Pfam" id="PF14016">
    <property type="entry name" value="DUF4232"/>
    <property type="match status" value="1"/>
</dbReference>
<accession>A0ABY3YSH2</accession>
<evidence type="ECO:0000259" key="2">
    <source>
        <dbReference type="Pfam" id="PF14016"/>
    </source>
</evidence>
<dbReference type="EMBL" id="CP094298">
    <property type="protein sequence ID" value="UNZ00589.1"/>
    <property type="molecule type" value="Genomic_DNA"/>
</dbReference>
<feature type="chain" id="PRO_5046367876" description="DUF4232 domain-containing protein" evidence="1">
    <location>
        <begin position="26"/>
        <end position="182"/>
    </location>
</feature>
<feature type="domain" description="DUF4232" evidence="2">
    <location>
        <begin position="42"/>
        <end position="158"/>
    </location>
</feature>
<name>A0ABY3YSH2_STRRM</name>
<keyword evidence="4" id="KW-1185">Reference proteome</keyword>
<protein>
    <recommendedName>
        <fullName evidence="2">DUF4232 domain-containing protein</fullName>
    </recommendedName>
</protein>
<gene>
    <name evidence="3" type="ORF">SRIMR7_00385</name>
</gene>
<proteinExistence type="predicted"/>
<sequence length="182" mass="18869">MRTTGKFAAIAAAAMLVGTAGAAQAAPTAAGEQASAATGTRCHTGDLRYGWDSAHGGRPDMDATNQQIAAIRLKNTSGRTCTLHGFPGVRLIGKSGETWDLRRSADRPSTITLRPGDDTALATMNILPVAKNDAHAFVPAKVLLTPPDEKRHATLNWPYGGAILNQSGATRPGTFVNPVGVG</sequence>
<dbReference type="InterPro" id="IPR025326">
    <property type="entry name" value="DUF4232"/>
</dbReference>